<feature type="transmembrane region" description="Helical" evidence="3">
    <location>
        <begin position="957"/>
        <end position="976"/>
    </location>
</feature>
<dbReference type="Gene3D" id="1.10.530.10">
    <property type="match status" value="1"/>
</dbReference>
<dbReference type="InterPro" id="IPR023346">
    <property type="entry name" value="Lysozyme-like_dom_sf"/>
</dbReference>
<keyword evidence="3" id="KW-1133">Transmembrane helix</keyword>
<feature type="region of interest" description="Disordered" evidence="2">
    <location>
        <begin position="487"/>
        <end position="517"/>
    </location>
</feature>
<dbReference type="Proteomes" id="UP000217446">
    <property type="component" value="Unassembled WGS sequence"/>
</dbReference>
<evidence type="ECO:0000256" key="3">
    <source>
        <dbReference type="SAM" id="Phobius"/>
    </source>
</evidence>
<dbReference type="Pfam" id="PF01464">
    <property type="entry name" value="SLT"/>
    <property type="match status" value="1"/>
</dbReference>
<evidence type="ECO:0000313" key="6">
    <source>
        <dbReference type="Proteomes" id="UP000217446"/>
    </source>
</evidence>
<dbReference type="PANTHER" id="PTHR47372">
    <property type="entry name" value="DAUER UP-REGULATED-RELATED"/>
    <property type="match status" value="1"/>
</dbReference>
<protein>
    <submittedName>
        <fullName evidence="5">Bacteriophage tape measure protein</fullName>
    </submittedName>
</protein>
<gene>
    <name evidence="5" type="ORF">SO3561_06301</name>
</gene>
<feature type="domain" description="Transglycosylase SLT" evidence="4">
    <location>
        <begin position="1365"/>
        <end position="1453"/>
    </location>
</feature>
<dbReference type="EMBL" id="BDQI01000015">
    <property type="protein sequence ID" value="GAX54748.1"/>
    <property type="molecule type" value="Genomic_DNA"/>
</dbReference>
<sequence>MPVGFKIASAWVDVNADTRGLREEIKREVRTATSGTNRIKITANLDATRAKSEISKLAKNQTLKLRVSLDSAQAKSEIRKLGRNVTIKVKVEVDTAEARRRIDALGRNRSVRLGADVNSAGASAQLAFLTRARTVQINTRVNQTVINQVTNNLNSVTRAGGSASRAMRLLRLVILGMAVAPGILGATASMLKTIATSSAIAVPAVLALGAAFAAIKTGLSGVGSALSAGFSSKSSKGSASAQISSARQIEDAKRSLMRAQRDLQYTEEDSAKAIVAAQRQVKDAQQNLRDAEVQSAQDRADAAERVKQAQEDLSRTYEDVARANAQAVRQVQDAEDNLRDAQEKARQAQADLTQARKDAAEQLVDLNNKLKDAQLDQRDAVLDLKDAQDALDNARMQTNPVAAADAYTKAIEEQKAAQDALNAVRAKGAGASDMEKAQAEAAFANASSKAAQAAENLAKAQGGQTSAEDIERAQLNYDRAKQALEEQTLETDRLKSQTEDANKAGVEGSAQVKDAKDNIKKANEDVADAAQKVKDAEADAAQTAEDGARRVKDAQDAVSDSVKAQAKVYQDSARAIQDAQRQVSDAQQGVADAHEQASRDILSANENVADSARNLAEAYQDAGKAGDNAAQTFSDAMKKLSPNARSFVQTVLDIAPAWRKVKLSIQDALFSGWDSKLRELSDQTLPDVQTGLTDTATIFNGMGKSIADSLINLSKAGTLKRLFSGLNGAMKPLEKTPGKLTTAFAQIGVAASPALKKFTTWLADKADKWADKIGKTFANGTLEKKISASVKKIADAYNSIKNNPEFQKFLKAMREQGPAAGEAMKDIAQALLKVSTSLGYGVGAALFKLAQAASLLVLALPDWFIQGLLVFAGTLKTLLLITSVAKAVRLWVTAQYALNGAFLLSPLTWILIGIAALVAIVVVIATKTHWFQDIWAAAWGGIKTAFSFVYDFIKNNWPLIVGILTGPVGIAVVMILKHWDSIKAGLKLAWDWLKSNVFFPIRDFFTVTIPGWSSTLKKKIVDTWNSWVNATKATFQSWKDWVTAKFNSFKDSVSSITSSIRDKWKSFVSGLKSAWSDGWNSIKSKWDSISSAVRGGMSTFSDKIKSTFRSAVSGVKSIWNTLEGIFKSPVRFLINTVVNKGIVGTINWVLGKVGVGSKIPTVGVPKGFASGGPVRGRGTSTSDSIPARLSNGEHVLTAKDVQALGGHAGVMALRQGGGRRTALMKKGVAHASLGGAIGNFFEHPLDSIGKGGKWLWDQGVKWTRAAAAKFVSVAYNNIVNPIMGHIPFGGSSKALAKGVPAYFKNKIVDYVKGKGDEKQKAVDAASGIGNYKPGAGVAQWAGVVRNALSQVGEPLGLTNTTLRRMNQESGGNPKAVNLWDSNAKAGYPSVGLMQVIRPTFQHWAGKYAHKGPFMYGTSIDPLANVYSSMRYAKGAYGSLSRAYNRAGGYANGGMARGLSLVGERGPELINAGSGSRVSSNSETRGLLTGGNTYNIDVHIDGTLDTTNPSERKKFAKEMASDIKEAIRKDDLGRGR</sequence>
<feature type="region of interest" description="Disordered" evidence="2">
    <location>
        <begin position="579"/>
        <end position="598"/>
    </location>
</feature>
<keyword evidence="3" id="KW-0812">Transmembrane</keyword>
<comment type="caution">
    <text evidence="5">The sequence shown here is derived from an EMBL/GenBank/DDBJ whole genome shotgun (WGS) entry which is preliminary data.</text>
</comment>
<keyword evidence="1" id="KW-0175">Coiled coil</keyword>
<accession>A0A250VKL2</accession>
<feature type="compositionally biased region" description="Basic and acidic residues" evidence="2">
    <location>
        <begin position="487"/>
        <end position="502"/>
    </location>
</feature>
<name>A0A250VKL2_STROL</name>
<dbReference type="SUPFAM" id="SSF53955">
    <property type="entry name" value="Lysozyme-like"/>
    <property type="match status" value="1"/>
</dbReference>
<dbReference type="CDD" id="cd13402">
    <property type="entry name" value="LT_TF-like"/>
    <property type="match status" value="1"/>
</dbReference>
<dbReference type="Gene3D" id="1.20.120.20">
    <property type="entry name" value="Apolipoprotein"/>
    <property type="match status" value="1"/>
</dbReference>
<evidence type="ECO:0000259" key="4">
    <source>
        <dbReference type="Pfam" id="PF01464"/>
    </source>
</evidence>
<evidence type="ECO:0000313" key="5">
    <source>
        <dbReference type="EMBL" id="GAX54748.1"/>
    </source>
</evidence>
<dbReference type="InterPro" id="IPR008258">
    <property type="entry name" value="Transglycosylase_SLT_dom_1"/>
</dbReference>
<evidence type="ECO:0000256" key="2">
    <source>
        <dbReference type="SAM" id="MobiDB-lite"/>
    </source>
</evidence>
<feature type="transmembrane region" description="Helical" evidence="3">
    <location>
        <begin position="863"/>
        <end position="884"/>
    </location>
</feature>
<dbReference type="RefSeq" id="WP_079065541.1">
    <property type="nucleotide sequence ID" value="NZ_BDQI01000015.1"/>
</dbReference>
<evidence type="ECO:0000256" key="1">
    <source>
        <dbReference type="SAM" id="Coils"/>
    </source>
</evidence>
<keyword evidence="3" id="KW-0472">Membrane</keyword>
<feature type="transmembrane region" description="Helical" evidence="3">
    <location>
        <begin position="194"/>
        <end position="215"/>
    </location>
</feature>
<dbReference type="PANTHER" id="PTHR47372:SF11">
    <property type="entry name" value="RE19971P"/>
    <property type="match status" value="1"/>
</dbReference>
<organism evidence="5 6">
    <name type="scientific">Streptomyces olivochromogenes</name>
    <dbReference type="NCBI Taxonomy" id="1963"/>
    <lineage>
        <taxon>Bacteria</taxon>
        <taxon>Bacillati</taxon>
        <taxon>Actinomycetota</taxon>
        <taxon>Actinomycetes</taxon>
        <taxon>Kitasatosporales</taxon>
        <taxon>Streptomycetaceae</taxon>
        <taxon>Streptomyces</taxon>
    </lineage>
</organism>
<feature type="coiled-coil region" evidence="1">
    <location>
        <begin position="249"/>
        <end position="376"/>
    </location>
</feature>
<keyword evidence="6" id="KW-1185">Reference proteome</keyword>
<feature type="transmembrane region" description="Helical" evidence="3">
    <location>
        <begin position="169"/>
        <end position="188"/>
    </location>
</feature>
<proteinExistence type="predicted"/>
<reference evidence="6" key="1">
    <citation type="submission" date="2017-05" db="EMBL/GenBank/DDBJ databases">
        <title>Streptomyces olivochromogenes NBRC 3561 whole genome shotgun sequence.</title>
        <authorList>
            <person name="Dohra H."/>
            <person name="Kodani S."/>
        </authorList>
    </citation>
    <scope>NUCLEOTIDE SEQUENCE [LARGE SCALE GENOMIC DNA]</scope>
    <source>
        <strain evidence="6">NBRC 3561</strain>
    </source>
</reference>
<feature type="transmembrane region" description="Helical" evidence="3">
    <location>
        <begin position="896"/>
        <end position="925"/>
    </location>
</feature>